<organism evidence="1 2">
    <name type="scientific">Globodera pallida</name>
    <name type="common">Potato cyst nematode worm</name>
    <name type="synonym">Heterodera pallida</name>
    <dbReference type="NCBI Taxonomy" id="36090"/>
    <lineage>
        <taxon>Eukaryota</taxon>
        <taxon>Metazoa</taxon>
        <taxon>Ecdysozoa</taxon>
        <taxon>Nematoda</taxon>
        <taxon>Chromadorea</taxon>
        <taxon>Rhabditida</taxon>
        <taxon>Tylenchina</taxon>
        <taxon>Tylenchomorpha</taxon>
        <taxon>Tylenchoidea</taxon>
        <taxon>Heteroderidae</taxon>
        <taxon>Heteroderinae</taxon>
        <taxon>Globodera</taxon>
    </lineage>
</organism>
<dbReference type="AlphaFoldDB" id="A0A183BR82"/>
<dbReference type="WBParaSite" id="GPLIN_000311800">
    <property type="protein sequence ID" value="GPLIN_000311800"/>
    <property type="gene ID" value="GPLIN_000311800"/>
</dbReference>
<evidence type="ECO:0000313" key="2">
    <source>
        <dbReference type="WBParaSite" id="GPLIN_000311800"/>
    </source>
</evidence>
<accession>A0A183BR82</accession>
<reference evidence="1" key="1">
    <citation type="submission" date="2014-05" db="EMBL/GenBank/DDBJ databases">
        <title>The genome and life-stage specific transcriptomes of Globodera pallida elucidate key aspects of plant parasitism by a cyst nematode.</title>
        <authorList>
            <person name="Cotton J.A."/>
            <person name="Lilley C.J."/>
            <person name="Jones L.M."/>
            <person name="Kikuchi T."/>
            <person name="Reid A.J."/>
            <person name="Thorpe P."/>
            <person name="Tsai I.J."/>
            <person name="Beasley H."/>
            <person name="Blok V."/>
            <person name="Cock P.J.A."/>
            <person name="Van den Akker S.E."/>
            <person name="Holroyd N."/>
            <person name="Hunt M."/>
            <person name="Mantelin S."/>
            <person name="Naghra H."/>
            <person name="Pain A."/>
            <person name="Palomares-Rius J.E."/>
            <person name="Zarowiecki M."/>
            <person name="Berriman M."/>
            <person name="Jones J.T."/>
            <person name="Urwin P.E."/>
        </authorList>
    </citation>
    <scope>NUCLEOTIDE SEQUENCE [LARGE SCALE GENOMIC DNA]</scope>
    <source>
        <strain evidence="1">Lindley</strain>
    </source>
</reference>
<proteinExistence type="predicted"/>
<evidence type="ECO:0000313" key="1">
    <source>
        <dbReference type="Proteomes" id="UP000050741"/>
    </source>
</evidence>
<dbReference type="Proteomes" id="UP000050741">
    <property type="component" value="Unassembled WGS sequence"/>
</dbReference>
<dbReference type="Gene3D" id="3.40.50.1240">
    <property type="entry name" value="Phosphoglycerate mutase-like"/>
    <property type="match status" value="1"/>
</dbReference>
<name>A0A183BR82_GLOPA</name>
<reference evidence="2" key="2">
    <citation type="submission" date="2016-06" db="UniProtKB">
        <authorList>
            <consortium name="WormBaseParasite"/>
        </authorList>
    </citation>
    <scope>IDENTIFICATION</scope>
</reference>
<sequence length="133" mass="14838">MSASSIDGVLLHTPALLGQKLENYRADLDTLKFVHALWRHSDRTPTKMIPSDQTDTLDKWAAKFDGLGQLTSDGAQQQFNLGLKMPLQENAPKGLKLRLLPRGHDLILFDDMECPAASKAEDELFSSDDFKKV</sequence>
<protein>
    <submittedName>
        <fullName evidence="2">Uncharacterized protein</fullName>
    </submittedName>
</protein>
<dbReference type="SUPFAM" id="SSF53254">
    <property type="entry name" value="Phosphoglycerate mutase-like"/>
    <property type="match status" value="1"/>
</dbReference>
<keyword evidence="1" id="KW-1185">Reference proteome</keyword>
<dbReference type="InterPro" id="IPR029033">
    <property type="entry name" value="His_PPase_superfam"/>
</dbReference>
<dbReference type="GO" id="GO:0016791">
    <property type="term" value="F:phosphatase activity"/>
    <property type="evidence" value="ECO:0007669"/>
    <property type="project" value="UniProtKB-ARBA"/>
</dbReference>